<dbReference type="AlphaFoldDB" id="A0A318SCQ1"/>
<evidence type="ECO:0000313" key="2">
    <source>
        <dbReference type="EMBL" id="PYE74372.1"/>
    </source>
</evidence>
<feature type="region of interest" description="Disordered" evidence="1">
    <location>
        <begin position="119"/>
        <end position="151"/>
    </location>
</feature>
<gene>
    <name evidence="2" type="ORF">DFQ15_12545</name>
</gene>
<evidence type="ECO:0000256" key="1">
    <source>
        <dbReference type="SAM" id="MobiDB-lite"/>
    </source>
</evidence>
<dbReference type="EMBL" id="QJTC01000025">
    <property type="protein sequence ID" value="PYE74372.1"/>
    <property type="molecule type" value="Genomic_DNA"/>
</dbReference>
<comment type="caution">
    <text evidence="2">The sequence shown here is derived from an EMBL/GenBank/DDBJ whole genome shotgun (WGS) entry which is preliminary data.</text>
</comment>
<protein>
    <submittedName>
        <fullName evidence="2">Uncharacterized protein</fullName>
    </submittedName>
</protein>
<dbReference type="RefSeq" id="WP_146228762.1">
    <property type="nucleotide sequence ID" value="NZ_JAMOFZ010000025.1"/>
</dbReference>
<organism evidence="2 3">
    <name type="scientific">Xylophilus ampelinus</name>
    <dbReference type="NCBI Taxonomy" id="54067"/>
    <lineage>
        <taxon>Bacteria</taxon>
        <taxon>Pseudomonadati</taxon>
        <taxon>Pseudomonadota</taxon>
        <taxon>Betaproteobacteria</taxon>
        <taxon>Burkholderiales</taxon>
        <taxon>Xylophilus</taxon>
    </lineage>
</organism>
<sequence length="240" mass="26099">MGQQHSTQYESPKVLAGAIENMDALSQEAFAQIEALSNASLKRLEDPSVVEDVETLARMLNCIRDTAARAMNDINSEAERYGANSIDRAETLRAAAVREARDKRSRIDGLLGRSARVSGEIQTSEPVGAPAPNLADAPCQPGTCATPAPRRRKDLEFVTTEYENWTMGGPVPLVLNPAADVHTLIAWCWGQSHELQEWTEMLLTLAPESGVTASQLAGVIWGRLRPLTNMLHALGDRTSP</sequence>
<keyword evidence="3" id="KW-1185">Reference proteome</keyword>
<proteinExistence type="predicted"/>
<reference evidence="2 3" key="1">
    <citation type="submission" date="2018-06" db="EMBL/GenBank/DDBJ databases">
        <title>Genomic Encyclopedia of Type Strains, Phase III (KMG-III): the genomes of soil and plant-associated and newly described type strains.</title>
        <authorList>
            <person name="Whitman W."/>
        </authorList>
    </citation>
    <scope>NUCLEOTIDE SEQUENCE [LARGE SCALE GENOMIC DNA]</scope>
    <source>
        <strain evidence="2 3">CECT 7646</strain>
    </source>
</reference>
<accession>A0A318SCQ1</accession>
<dbReference type="OrthoDB" id="10002395at2"/>
<name>A0A318SCQ1_9BURK</name>
<evidence type="ECO:0000313" key="3">
    <source>
        <dbReference type="Proteomes" id="UP000247540"/>
    </source>
</evidence>
<dbReference type="Proteomes" id="UP000247540">
    <property type="component" value="Unassembled WGS sequence"/>
</dbReference>